<gene>
    <name evidence="8" type="ORF">COEREDRAFT_87529</name>
</gene>
<feature type="region of interest" description="Disordered" evidence="6">
    <location>
        <begin position="507"/>
        <end position="533"/>
    </location>
</feature>
<dbReference type="AlphaFoldDB" id="A0A2G5B9T1"/>
<reference evidence="8 9" key="1">
    <citation type="journal article" date="2015" name="Genome Biol. Evol.">
        <title>Phylogenomic analyses indicate that early fungi evolved digesting cell walls of algal ancestors of land plants.</title>
        <authorList>
            <person name="Chang Y."/>
            <person name="Wang S."/>
            <person name="Sekimoto S."/>
            <person name="Aerts A.L."/>
            <person name="Choi C."/>
            <person name="Clum A."/>
            <person name="LaButti K.M."/>
            <person name="Lindquist E.A."/>
            <person name="Yee Ngan C."/>
            <person name="Ohm R.A."/>
            <person name="Salamov A.A."/>
            <person name="Grigoriev I.V."/>
            <person name="Spatafora J.W."/>
            <person name="Berbee M.L."/>
        </authorList>
    </citation>
    <scope>NUCLEOTIDE SEQUENCE [LARGE SCALE GENOMIC DNA]</scope>
    <source>
        <strain evidence="8 9">NRRL 1564</strain>
    </source>
</reference>
<dbReference type="SMART" id="SM00355">
    <property type="entry name" value="ZnF_C2H2"/>
    <property type="match status" value="4"/>
</dbReference>
<feature type="compositionally biased region" description="Basic residues" evidence="6">
    <location>
        <begin position="212"/>
        <end position="225"/>
    </location>
</feature>
<keyword evidence="3 5" id="KW-0863">Zinc-finger</keyword>
<proteinExistence type="predicted"/>
<dbReference type="PROSITE" id="PS00028">
    <property type="entry name" value="ZINC_FINGER_C2H2_1"/>
    <property type="match status" value="1"/>
</dbReference>
<evidence type="ECO:0000256" key="4">
    <source>
        <dbReference type="ARBA" id="ARBA00022833"/>
    </source>
</evidence>
<dbReference type="Proteomes" id="UP000242474">
    <property type="component" value="Unassembled WGS sequence"/>
</dbReference>
<feature type="domain" description="C2H2-type" evidence="7">
    <location>
        <begin position="599"/>
        <end position="629"/>
    </location>
</feature>
<evidence type="ECO:0000259" key="7">
    <source>
        <dbReference type="PROSITE" id="PS50157"/>
    </source>
</evidence>
<evidence type="ECO:0000256" key="1">
    <source>
        <dbReference type="ARBA" id="ARBA00022723"/>
    </source>
</evidence>
<feature type="compositionally biased region" description="Polar residues" evidence="6">
    <location>
        <begin position="489"/>
        <end position="500"/>
    </location>
</feature>
<evidence type="ECO:0000256" key="2">
    <source>
        <dbReference type="ARBA" id="ARBA00022737"/>
    </source>
</evidence>
<evidence type="ECO:0000313" key="9">
    <source>
        <dbReference type="Proteomes" id="UP000242474"/>
    </source>
</evidence>
<dbReference type="GO" id="GO:0008270">
    <property type="term" value="F:zinc ion binding"/>
    <property type="evidence" value="ECO:0007669"/>
    <property type="project" value="UniProtKB-KW"/>
</dbReference>
<feature type="region of interest" description="Disordered" evidence="6">
    <location>
        <begin position="481"/>
        <end position="500"/>
    </location>
</feature>
<organism evidence="8 9">
    <name type="scientific">Coemansia reversa (strain ATCC 12441 / NRRL 1564)</name>
    <dbReference type="NCBI Taxonomy" id="763665"/>
    <lineage>
        <taxon>Eukaryota</taxon>
        <taxon>Fungi</taxon>
        <taxon>Fungi incertae sedis</taxon>
        <taxon>Zoopagomycota</taxon>
        <taxon>Kickxellomycotina</taxon>
        <taxon>Kickxellomycetes</taxon>
        <taxon>Kickxellales</taxon>
        <taxon>Kickxellaceae</taxon>
        <taxon>Coemansia</taxon>
    </lineage>
</organism>
<feature type="domain" description="C2H2-type" evidence="7">
    <location>
        <begin position="50"/>
        <end position="77"/>
    </location>
</feature>
<dbReference type="EMBL" id="KZ303504">
    <property type="protein sequence ID" value="PIA15779.1"/>
    <property type="molecule type" value="Genomic_DNA"/>
</dbReference>
<sequence length="789" mass="83107">MKNVCNIVGALQASFRQATSGGGAKRSSSVLFSPTDEQRQRLRTLGRKLYGCSAETGRCSAAFADAMSLNSHLKFSHPNVAAQIPSLSSGMSATDMTLPDAETTAQSFGRKNQAKPYRCAMTGCDHSYKNVNGLEYHIFHSRKANVHLMADGSIKGESPDMAGDGSAAHESAGDSGELGGYLADPGGGELLQCAEVDCLAQFEVEQQLREHMARHHPRPIRRAKKRGDARTTAHAGSHTPLEAPATGDQSFWGASLGGVLGTTALDATSEDRGEQRGYSEDADNAAAAAAIAAAMGYGTEQSSALALAPEVHSHVQQLLSPHMPPPSLPSHAFLQGPSAPFFSAPALVSATGGEHAASSYFALGQSVRDARNPQQLDVFTPMLLGNGSVAQASGAELTGERGTPHTQPTDEFQLNMEFMQSMFSPFCAPATQLCADGDGDVHMHDDLIADGTRAQRSGSVDLTLATVPSRSAAIVESPLMAPTNAVPPNATSRSGAHSQMATALLARRREQSTAVRPGSLALPSWSHNTVTSQQQQELSALGLLSAPVGAETNRHSMFELPRVTTPQPTDLAQFQSQDVSQQQQQQQQQQLPRSATSFISCPIFTCAMRFSDANALKHHLNYDHPREETVAAAAAAAAASYSNPGSPIVEGMLSNRSFHSLATAPLSASMLSQQQQQHLRMFGPSTASLHGDRAKAPHWVDPSLWSMWIAAANGNGNITAAAAATAMGITPGVSGTPQSFLQMPAPTPTTAEQVFSHNNATVAAAENDLLRMFESAAAKDATLNQTSTS</sequence>
<dbReference type="InterPro" id="IPR013087">
    <property type="entry name" value="Znf_C2H2_type"/>
</dbReference>
<accession>A0A2G5B9T1</accession>
<dbReference type="GO" id="GO:0005634">
    <property type="term" value="C:nucleus"/>
    <property type="evidence" value="ECO:0007669"/>
    <property type="project" value="TreeGrafter"/>
</dbReference>
<evidence type="ECO:0000256" key="6">
    <source>
        <dbReference type="SAM" id="MobiDB-lite"/>
    </source>
</evidence>
<keyword evidence="4" id="KW-0862">Zinc</keyword>
<dbReference type="PANTHER" id="PTHR23057">
    <property type="entry name" value="JUXTAPOSED WITH ANOTHER ZINC FINGER PROTEIN 1"/>
    <property type="match status" value="1"/>
</dbReference>
<name>A0A2G5B9T1_COERN</name>
<keyword evidence="1" id="KW-0479">Metal-binding</keyword>
<dbReference type="PANTHER" id="PTHR23057:SF0">
    <property type="entry name" value="JUXTAPOSED WITH ANOTHER ZINC FINGER PROTEIN 1"/>
    <property type="match status" value="1"/>
</dbReference>
<feature type="region of interest" description="Disordered" evidence="6">
    <location>
        <begin position="211"/>
        <end position="244"/>
    </location>
</feature>
<evidence type="ECO:0000256" key="3">
    <source>
        <dbReference type="ARBA" id="ARBA00022771"/>
    </source>
</evidence>
<dbReference type="PROSITE" id="PS50157">
    <property type="entry name" value="ZINC_FINGER_C2H2_2"/>
    <property type="match status" value="2"/>
</dbReference>
<feature type="region of interest" description="Disordered" evidence="6">
    <location>
        <begin position="155"/>
        <end position="181"/>
    </location>
</feature>
<dbReference type="OrthoDB" id="2143914at2759"/>
<evidence type="ECO:0000256" key="5">
    <source>
        <dbReference type="PROSITE-ProRule" id="PRU00042"/>
    </source>
</evidence>
<keyword evidence="9" id="KW-1185">Reference proteome</keyword>
<keyword evidence="2" id="KW-0677">Repeat</keyword>
<dbReference type="STRING" id="763665.A0A2G5B9T1"/>
<evidence type="ECO:0000313" key="8">
    <source>
        <dbReference type="EMBL" id="PIA15779.1"/>
    </source>
</evidence>
<dbReference type="InterPro" id="IPR051580">
    <property type="entry name" value="ZnF-Chromatin_assoc"/>
</dbReference>
<protein>
    <recommendedName>
        <fullName evidence="7">C2H2-type domain-containing protein</fullName>
    </recommendedName>
</protein>